<evidence type="ECO:0000259" key="4">
    <source>
        <dbReference type="Pfam" id="PF08540"/>
    </source>
</evidence>
<evidence type="ECO:0000259" key="3">
    <source>
        <dbReference type="Pfam" id="PF01154"/>
    </source>
</evidence>
<dbReference type="EMBL" id="AP026803">
    <property type="protein sequence ID" value="BDR60199.1"/>
    <property type="molecule type" value="Genomic_DNA"/>
</dbReference>
<gene>
    <name evidence="5" type="primary">hmcS</name>
    <name evidence="5" type="ORF">KIM322_04600</name>
</gene>
<feature type="domain" description="Hydroxymethylglutaryl-coenzyme A synthase N-terminal" evidence="3">
    <location>
        <begin position="2"/>
        <end position="164"/>
    </location>
</feature>
<dbReference type="PANTHER" id="PTHR43323:SF2">
    <property type="entry name" value="HYDROXYMETHYLGLUTARYL-COA SYNTHASE"/>
    <property type="match status" value="1"/>
</dbReference>
<proteinExistence type="inferred from homology"/>
<feature type="domain" description="Hydroxymethylglutaryl-coenzyme A synthase C-terminal" evidence="4">
    <location>
        <begin position="259"/>
        <end position="350"/>
    </location>
</feature>
<dbReference type="InterPro" id="IPR011554">
    <property type="entry name" value="HMG_CoA_synthase_prok"/>
</dbReference>
<dbReference type="InterPro" id="IPR013528">
    <property type="entry name" value="HMG_CoA_synth_N"/>
</dbReference>
<keyword evidence="6" id="KW-1185">Reference proteome</keyword>
<dbReference type="Proteomes" id="UP001321741">
    <property type="component" value="Chromosome"/>
</dbReference>
<accession>A0ABM8BG23</accession>
<dbReference type="InterPro" id="IPR013746">
    <property type="entry name" value="HMG_CoA_synt_C_dom"/>
</dbReference>
<dbReference type="PANTHER" id="PTHR43323">
    <property type="entry name" value="3-HYDROXY-3-METHYLGLUTARYL COENZYME A SYNTHASE"/>
    <property type="match status" value="1"/>
</dbReference>
<keyword evidence="2" id="KW-0808">Transferase</keyword>
<evidence type="ECO:0000256" key="1">
    <source>
        <dbReference type="ARBA" id="ARBA00007061"/>
    </source>
</evidence>
<sequence length="387" mass="42823">MQVGIDRIGFYTPNKYVDMTELAQARGDDPNKYLIGIGQSQMSLADQTQDAVSMGINATLRYANQVDMKTVDLLIMGTESGVDQSKSASLFVKSALKLSPEVRTFEIKEACFGMTAGMMIACDYVRLHPQRSAIVIGSDLARYGLGTSGEVTQGAGSVSVLIKANPGILTIGADHSAYSSDINDFWRPNDSPVALVDGKYSTEVYLDFFKRTFADYQGQTQKQTSDFAALIYHLPFTKMGYKANRLAVDQQDTAIVQRLEQSFTASAVYSREVGNIYTASLYLSLLSLLENGQLKADNLVGLFSYGSGAMGEFYAGQVVAGYTDHLNPEKDLALLQRRQKVSVAEYEHLFNEALRQPEDNVELVSDEEEGYWYFAGCKDHVRQYKQK</sequence>
<evidence type="ECO:0000313" key="5">
    <source>
        <dbReference type="EMBL" id="BDR60199.1"/>
    </source>
</evidence>
<protein>
    <submittedName>
        <fullName evidence="5">Hydroxymethylglutaryl-CoA synthase</fullName>
    </submittedName>
</protein>
<dbReference type="Pfam" id="PF08540">
    <property type="entry name" value="HMG_CoA_synt_C"/>
    <property type="match status" value="1"/>
</dbReference>
<comment type="similarity">
    <text evidence="1">Belongs to the thiolase-like superfamily. HMG-CoA synthase family.</text>
</comment>
<reference evidence="5 6" key="1">
    <citation type="journal article" date="2023" name="Microbiol. Spectr.">
        <title>Symbiosis of Carpenter Bees with Uncharacterized Lactic Acid Bacteria Showing NAD Auxotrophy.</title>
        <authorList>
            <person name="Kawasaki S."/>
            <person name="Ozawa K."/>
            <person name="Mori T."/>
            <person name="Yamamoto A."/>
            <person name="Ito M."/>
            <person name="Ohkuma M."/>
            <person name="Sakamoto M."/>
            <person name="Matsutani M."/>
        </authorList>
    </citation>
    <scope>NUCLEOTIDE SEQUENCE [LARGE SCALE GENOMIC DNA]</scope>
    <source>
        <strain evidence="5 6">Kim32-2</strain>
    </source>
</reference>
<evidence type="ECO:0000256" key="2">
    <source>
        <dbReference type="ARBA" id="ARBA00022679"/>
    </source>
</evidence>
<dbReference type="CDD" id="cd00827">
    <property type="entry name" value="init_cond_enzymes"/>
    <property type="match status" value="1"/>
</dbReference>
<dbReference type="InterPro" id="IPR016039">
    <property type="entry name" value="Thiolase-like"/>
</dbReference>
<dbReference type="Gene3D" id="3.40.47.10">
    <property type="match status" value="2"/>
</dbReference>
<dbReference type="RefSeq" id="WP_317637911.1">
    <property type="nucleotide sequence ID" value="NZ_AP026803.1"/>
</dbReference>
<name>A0ABM8BG23_9LACO</name>
<evidence type="ECO:0000313" key="6">
    <source>
        <dbReference type="Proteomes" id="UP001321741"/>
    </source>
</evidence>
<dbReference type="Pfam" id="PF01154">
    <property type="entry name" value="HMG_CoA_synt_N"/>
    <property type="match status" value="1"/>
</dbReference>
<dbReference type="SUPFAM" id="SSF53901">
    <property type="entry name" value="Thiolase-like"/>
    <property type="match status" value="2"/>
</dbReference>
<organism evidence="5 6">
    <name type="scientific">Lactobacillus xylocopicola</name>
    <dbReference type="NCBI Taxonomy" id="2976676"/>
    <lineage>
        <taxon>Bacteria</taxon>
        <taxon>Bacillati</taxon>
        <taxon>Bacillota</taxon>
        <taxon>Bacilli</taxon>
        <taxon>Lactobacillales</taxon>
        <taxon>Lactobacillaceae</taxon>
        <taxon>Lactobacillus</taxon>
    </lineage>
</organism>
<dbReference type="NCBIfam" id="TIGR01835">
    <property type="entry name" value="HMG-CoA-S_prok"/>
    <property type="match status" value="1"/>
</dbReference>